<reference evidence="1 2" key="1">
    <citation type="submission" date="2022-04" db="EMBL/GenBank/DDBJ databases">
        <title>Positive selection, recombination, and allopatry shape intraspecific diversity of widespread and dominant cyanobacteria.</title>
        <authorList>
            <person name="Wei J."/>
            <person name="Shu W."/>
            <person name="Hu C."/>
        </authorList>
    </citation>
    <scope>NUCLEOTIDE SEQUENCE [LARGE SCALE GENOMIC DNA]</scope>
    <source>
        <strain evidence="1 2">AS-A4</strain>
    </source>
</reference>
<dbReference type="EMBL" id="JAMPLM010000082">
    <property type="protein sequence ID" value="MEP1062715.1"/>
    <property type="molecule type" value="Genomic_DNA"/>
</dbReference>
<protein>
    <submittedName>
        <fullName evidence="1">FG-GAP repeat protein</fullName>
    </submittedName>
</protein>
<feature type="non-terminal residue" evidence="1">
    <location>
        <position position="107"/>
    </location>
</feature>
<proteinExistence type="predicted"/>
<gene>
    <name evidence="1" type="ORF">NDI38_30535</name>
</gene>
<dbReference type="Pfam" id="PF14312">
    <property type="entry name" value="FG-GAP_2"/>
    <property type="match status" value="1"/>
</dbReference>
<sequence length="107" mass="11520">MSTVHLRLLLVVAFSLITLLVVVAVQAKALWSPETTLYASGGEQSDGFGTAVAIEQDTLVIAARLAPAYVFERSGSTWIERAKLMPDDPKEDIKFIRSVAISGDTIA</sequence>
<accession>A0ABV0KWM3</accession>
<keyword evidence="2" id="KW-1185">Reference proteome</keyword>
<name>A0ABV0KWM3_9CYAN</name>
<dbReference type="Proteomes" id="UP001476950">
    <property type="component" value="Unassembled WGS sequence"/>
</dbReference>
<dbReference type="InterPro" id="IPR013517">
    <property type="entry name" value="FG-GAP"/>
</dbReference>
<comment type="caution">
    <text evidence="1">The sequence shown here is derived from an EMBL/GenBank/DDBJ whole genome shotgun (WGS) entry which is preliminary data.</text>
</comment>
<evidence type="ECO:0000313" key="1">
    <source>
        <dbReference type="EMBL" id="MEP1062715.1"/>
    </source>
</evidence>
<evidence type="ECO:0000313" key="2">
    <source>
        <dbReference type="Proteomes" id="UP001476950"/>
    </source>
</evidence>
<organism evidence="1 2">
    <name type="scientific">Stenomitos frigidus AS-A4</name>
    <dbReference type="NCBI Taxonomy" id="2933935"/>
    <lineage>
        <taxon>Bacteria</taxon>
        <taxon>Bacillati</taxon>
        <taxon>Cyanobacteriota</taxon>
        <taxon>Cyanophyceae</taxon>
        <taxon>Leptolyngbyales</taxon>
        <taxon>Leptolyngbyaceae</taxon>
        <taxon>Stenomitos</taxon>
    </lineage>
</organism>
<dbReference type="RefSeq" id="WP_199304908.1">
    <property type="nucleotide sequence ID" value="NZ_JAMPLM010000082.1"/>
</dbReference>